<dbReference type="AlphaFoldDB" id="A0A926ILD2"/>
<keyword evidence="2" id="KW-0378">Hydrolase</keyword>
<reference evidence="2" key="1">
    <citation type="submission" date="2020-08" db="EMBL/GenBank/DDBJ databases">
        <title>Genome public.</title>
        <authorList>
            <person name="Liu C."/>
            <person name="Sun Q."/>
        </authorList>
    </citation>
    <scope>NUCLEOTIDE SEQUENCE</scope>
    <source>
        <strain evidence="2">BX21</strain>
    </source>
</reference>
<gene>
    <name evidence="2" type="ORF">H8707_09960</name>
</gene>
<name>A0A926ILD2_9FIRM</name>
<dbReference type="Proteomes" id="UP000601171">
    <property type="component" value="Unassembled WGS sequence"/>
</dbReference>
<proteinExistence type="predicted"/>
<evidence type="ECO:0000313" key="3">
    <source>
        <dbReference type="Proteomes" id="UP000601171"/>
    </source>
</evidence>
<dbReference type="RefSeq" id="WP_262430010.1">
    <property type="nucleotide sequence ID" value="NZ_JACRTG010000022.1"/>
</dbReference>
<protein>
    <submittedName>
        <fullName evidence="2">Serine hydrolase</fullName>
    </submittedName>
</protein>
<accession>A0A926ILD2</accession>
<sequence length="490" mass="56382">MKNIDEQFIKREMDFWNVPGLSLSIVKKGHEPYIKSFGWRDKENQLGVTDTTLFGIASCSKAMTSAVIAILIAEGKLDYDVPIINYIPDFAMMDEDATKRMTLRDMLCHRTGLGGHDAIWPVPKTLKEFSQLFSHLQPNSPFRSKPQYSNIIYAVIGYIAETVTGQSWPDLMKNYLFNPLNMTLANCQAKEMADFRNFAHPYQVLDGKLTKLPVWNVDVVAPAASVNCTAIDMSKWLTFLINKGRTSNGIQLIPEDIFKTMITKQVDFEDYFESDSELYATDGYAMGWKTGKYRGKSICRHTGKIEGYSCIQAFMPDDDLGISIMMNLHSPTVAIMHTILYSTIDSLLNLPRINWTYKFRDDKKPTAEDYKDCHVDVFHSIYPDAIPNEMPSHKLMKSYMAHSYEGIYYNSGYGFMKIVSQDDKLYMKYRDMFLLIKPYWSGNFRVDNVKEDILTMSIPLNFICNEEQKSIGLRIRFEPLIDDIVFFKKN</sequence>
<dbReference type="EMBL" id="JACRTG010000022">
    <property type="protein sequence ID" value="MBC8588553.1"/>
    <property type="molecule type" value="Genomic_DNA"/>
</dbReference>
<evidence type="ECO:0000259" key="1">
    <source>
        <dbReference type="Pfam" id="PF00144"/>
    </source>
</evidence>
<feature type="domain" description="Beta-lactamase-related" evidence="1">
    <location>
        <begin position="9"/>
        <end position="331"/>
    </location>
</feature>
<dbReference type="GO" id="GO:0016787">
    <property type="term" value="F:hydrolase activity"/>
    <property type="evidence" value="ECO:0007669"/>
    <property type="project" value="UniProtKB-KW"/>
</dbReference>
<dbReference type="SUPFAM" id="SSF56601">
    <property type="entry name" value="beta-lactamase/transpeptidase-like"/>
    <property type="match status" value="1"/>
</dbReference>
<dbReference type="Pfam" id="PF00144">
    <property type="entry name" value="Beta-lactamase"/>
    <property type="match status" value="1"/>
</dbReference>
<evidence type="ECO:0000313" key="2">
    <source>
        <dbReference type="EMBL" id="MBC8588553.1"/>
    </source>
</evidence>
<dbReference type="InterPro" id="IPR050491">
    <property type="entry name" value="AmpC-like"/>
</dbReference>
<dbReference type="Gene3D" id="3.40.710.10">
    <property type="entry name" value="DD-peptidase/beta-lactamase superfamily"/>
    <property type="match status" value="1"/>
</dbReference>
<comment type="caution">
    <text evidence="2">The sequence shown here is derived from an EMBL/GenBank/DDBJ whole genome shotgun (WGS) entry which is preliminary data.</text>
</comment>
<dbReference type="InterPro" id="IPR012338">
    <property type="entry name" value="Beta-lactam/transpept-like"/>
</dbReference>
<dbReference type="InterPro" id="IPR001466">
    <property type="entry name" value="Beta-lactam-related"/>
</dbReference>
<organism evidence="2 3">
    <name type="scientific">Paratissierella segnis</name>
    <dbReference type="NCBI Taxonomy" id="2763679"/>
    <lineage>
        <taxon>Bacteria</taxon>
        <taxon>Bacillati</taxon>
        <taxon>Bacillota</taxon>
        <taxon>Tissierellia</taxon>
        <taxon>Tissierellales</taxon>
        <taxon>Tissierellaceae</taxon>
        <taxon>Paratissierella</taxon>
    </lineage>
</organism>
<keyword evidence="3" id="KW-1185">Reference proteome</keyword>
<dbReference type="PANTHER" id="PTHR46825">
    <property type="entry name" value="D-ALANYL-D-ALANINE-CARBOXYPEPTIDASE/ENDOPEPTIDASE AMPH"/>
    <property type="match status" value="1"/>
</dbReference>
<dbReference type="PANTHER" id="PTHR46825:SF15">
    <property type="entry name" value="BETA-LACTAMASE-RELATED DOMAIN-CONTAINING PROTEIN"/>
    <property type="match status" value="1"/>
</dbReference>